<dbReference type="EMBL" id="PDOC01000006">
    <property type="protein sequence ID" value="PIL44809.1"/>
    <property type="molecule type" value="Genomic_DNA"/>
</dbReference>
<dbReference type="RefSeq" id="WP_099788868.1">
    <property type="nucleotide sequence ID" value="NZ_JBHLYV010000004.1"/>
</dbReference>
<comment type="caution">
    <text evidence="2">The sequence shown here is derived from an EMBL/GenBank/DDBJ whole genome shotgun (WGS) entry which is preliminary data.</text>
</comment>
<proteinExistence type="predicted"/>
<keyword evidence="3" id="KW-1185">Reference proteome</keyword>
<dbReference type="Proteomes" id="UP000230390">
    <property type="component" value="Unassembled WGS sequence"/>
</dbReference>
<feature type="chain" id="PRO_5013842858" evidence="1">
    <location>
        <begin position="22"/>
        <end position="232"/>
    </location>
</feature>
<organism evidence="2 3">
    <name type="scientific">Massilia eurypsychrophila</name>
    <dbReference type="NCBI Taxonomy" id="1485217"/>
    <lineage>
        <taxon>Bacteria</taxon>
        <taxon>Pseudomonadati</taxon>
        <taxon>Pseudomonadota</taxon>
        <taxon>Betaproteobacteria</taxon>
        <taxon>Burkholderiales</taxon>
        <taxon>Oxalobacteraceae</taxon>
        <taxon>Telluria group</taxon>
        <taxon>Massilia</taxon>
    </lineage>
</organism>
<gene>
    <name evidence="2" type="ORF">CR105_12965</name>
</gene>
<evidence type="ECO:0000256" key="1">
    <source>
        <dbReference type="SAM" id="SignalP"/>
    </source>
</evidence>
<evidence type="ECO:0000313" key="2">
    <source>
        <dbReference type="EMBL" id="PIL44809.1"/>
    </source>
</evidence>
<sequence length="232" mass="25068">MARFRHFTALIALLLAAGVVAAQGQDGGWASYRDAYRAMVVFEKYGKPKHLIQSHFQVMPREKGVTVDGLRLSLQGKSTQLNLPLDATGRTVFPLLKAAYDENAALVLNRQIGQYVLRPRVTVVVRPDGVYEAAELRAACAQALEFARYADASARSVSCAGVRFGFARKGAAPVVRVRNGESAQVLPVVEGAIFADDADDGFRTVLYKFGDAPARGQVLTQEAPLAIAAVFE</sequence>
<accession>A0A2G8TFU7</accession>
<protein>
    <submittedName>
        <fullName evidence="2">Uncharacterized protein</fullName>
    </submittedName>
</protein>
<evidence type="ECO:0000313" key="3">
    <source>
        <dbReference type="Proteomes" id="UP000230390"/>
    </source>
</evidence>
<dbReference type="AlphaFoldDB" id="A0A2G8TFU7"/>
<dbReference type="OrthoDB" id="9156151at2"/>
<feature type="signal peptide" evidence="1">
    <location>
        <begin position="1"/>
        <end position="21"/>
    </location>
</feature>
<name>A0A2G8TFU7_9BURK</name>
<reference evidence="2 3" key="1">
    <citation type="submission" date="2017-10" db="EMBL/GenBank/DDBJ databases">
        <title>Massilia psychrophilum sp. nov., a novel purple-pigmented bacterium isolated from Tianshan glacier, Xinjiang Municipality, China.</title>
        <authorList>
            <person name="Wang H."/>
        </authorList>
    </citation>
    <scope>NUCLEOTIDE SEQUENCE [LARGE SCALE GENOMIC DNA]</scope>
    <source>
        <strain evidence="2 3">JCM 30074</strain>
    </source>
</reference>
<keyword evidence="1" id="KW-0732">Signal</keyword>